<protein>
    <submittedName>
        <fullName evidence="1">Uncharacterized protein</fullName>
    </submittedName>
</protein>
<dbReference type="EMBL" id="VSRR010039213">
    <property type="protein sequence ID" value="MPC74578.1"/>
    <property type="molecule type" value="Genomic_DNA"/>
</dbReference>
<gene>
    <name evidence="1" type="ORF">E2C01_068941</name>
</gene>
<evidence type="ECO:0000313" key="2">
    <source>
        <dbReference type="Proteomes" id="UP000324222"/>
    </source>
</evidence>
<keyword evidence="2" id="KW-1185">Reference proteome</keyword>
<proteinExistence type="predicted"/>
<dbReference type="Proteomes" id="UP000324222">
    <property type="component" value="Unassembled WGS sequence"/>
</dbReference>
<reference evidence="1 2" key="1">
    <citation type="submission" date="2019-05" db="EMBL/GenBank/DDBJ databases">
        <title>Another draft genome of Portunus trituberculatus and its Hox gene families provides insights of decapod evolution.</title>
        <authorList>
            <person name="Jeong J.-H."/>
            <person name="Song I."/>
            <person name="Kim S."/>
            <person name="Choi T."/>
            <person name="Kim D."/>
            <person name="Ryu S."/>
            <person name="Kim W."/>
        </authorList>
    </citation>
    <scope>NUCLEOTIDE SEQUENCE [LARGE SCALE GENOMIC DNA]</scope>
    <source>
        <tissue evidence="1">Muscle</tissue>
    </source>
</reference>
<accession>A0A5B7I0V8</accession>
<sequence>MDQVDNEKLILREEYDIRNTRLHSKELRKGRCLRDVKKYSFPQRCVETWNSLSKEVVSATSVHSFKEKLDKCRCGDGATQA</sequence>
<name>A0A5B7I0V8_PORTR</name>
<organism evidence="1 2">
    <name type="scientific">Portunus trituberculatus</name>
    <name type="common">Swimming crab</name>
    <name type="synonym">Neptunus trituberculatus</name>
    <dbReference type="NCBI Taxonomy" id="210409"/>
    <lineage>
        <taxon>Eukaryota</taxon>
        <taxon>Metazoa</taxon>
        <taxon>Ecdysozoa</taxon>
        <taxon>Arthropoda</taxon>
        <taxon>Crustacea</taxon>
        <taxon>Multicrustacea</taxon>
        <taxon>Malacostraca</taxon>
        <taxon>Eumalacostraca</taxon>
        <taxon>Eucarida</taxon>
        <taxon>Decapoda</taxon>
        <taxon>Pleocyemata</taxon>
        <taxon>Brachyura</taxon>
        <taxon>Eubrachyura</taxon>
        <taxon>Portunoidea</taxon>
        <taxon>Portunidae</taxon>
        <taxon>Portuninae</taxon>
        <taxon>Portunus</taxon>
    </lineage>
</organism>
<evidence type="ECO:0000313" key="1">
    <source>
        <dbReference type="EMBL" id="MPC74578.1"/>
    </source>
</evidence>
<dbReference type="AlphaFoldDB" id="A0A5B7I0V8"/>
<comment type="caution">
    <text evidence="1">The sequence shown here is derived from an EMBL/GenBank/DDBJ whole genome shotgun (WGS) entry which is preliminary data.</text>
</comment>
<dbReference type="OrthoDB" id="6378258at2759"/>